<dbReference type="AlphaFoldDB" id="A0A128F513"/>
<dbReference type="STRING" id="1796497.GCE9029_02720"/>
<proteinExistence type="predicted"/>
<evidence type="ECO:0000313" key="1">
    <source>
        <dbReference type="EMBL" id="CZF81615.1"/>
    </source>
</evidence>
<dbReference type="EMBL" id="FIZX01000002">
    <property type="protein sequence ID" value="CZF81615.1"/>
    <property type="molecule type" value="Genomic_DNA"/>
</dbReference>
<dbReference type="Proteomes" id="UP000071641">
    <property type="component" value="Unassembled WGS sequence"/>
</dbReference>
<gene>
    <name evidence="1" type="ORF">GCE9029_02720</name>
</gene>
<dbReference type="RefSeq" id="WP_046303176.1">
    <property type="nucleotide sequence ID" value="NZ_FIZX01000002.1"/>
</dbReference>
<keyword evidence="2" id="KW-1185">Reference proteome</keyword>
<dbReference type="OrthoDB" id="1356145at2"/>
<evidence type="ECO:0008006" key="3">
    <source>
        <dbReference type="Google" id="ProtNLM"/>
    </source>
</evidence>
<name>A0A128F513_9GAMM</name>
<dbReference type="InterPro" id="IPR021439">
    <property type="entry name" value="DUF3088"/>
</dbReference>
<protein>
    <recommendedName>
        <fullName evidence="3">DUF3088 domain-containing protein</fullName>
    </recommendedName>
</protein>
<dbReference type="Pfam" id="PF11287">
    <property type="entry name" value="DUF3088"/>
    <property type="match status" value="1"/>
</dbReference>
<sequence>MILYLLKRDFNDGGKKYFCPYCMRVEGLMAMFPEIRHNVEVRYVDFQKPRGDLPVFLGETNQVCPNLVLNEGDQFGSEKFSVSAHTGMRHIDKTDDIIQYFIERFDLPEKH</sequence>
<reference evidence="2" key="1">
    <citation type="submission" date="2016-02" db="EMBL/GenBank/DDBJ databases">
        <authorList>
            <person name="Rodrigo-Torres Lidia"/>
            <person name="Arahal R.David."/>
        </authorList>
    </citation>
    <scope>NUCLEOTIDE SEQUENCE [LARGE SCALE GENOMIC DNA]</scope>
    <source>
        <strain evidence="2">CECT 9029</strain>
    </source>
</reference>
<accession>A0A128F513</accession>
<organism evidence="1 2">
    <name type="scientific">Grimontia celer</name>
    <dbReference type="NCBI Taxonomy" id="1796497"/>
    <lineage>
        <taxon>Bacteria</taxon>
        <taxon>Pseudomonadati</taxon>
        <taxon>Pseudomonadota</taxon>
        <taxon>Gammaproteobacteria</taxon>
        <taxon>Vibrionales</taxon>
        <taxon>Vibrionaceae</taxon>
        <taxon>Grimontia</taxon>
    </lineage>
</organism>
<evidence type="ECO:0000313" key="2">
    <source>
        <dbReference type="Proteomes" id="UP000071641"/>
    </source>
</evidence>